<dbReference type="PROSITE" id="PS00198">
    <property type="entry name" value="4FE4S_FER_1"/>
    <property type="match status" value="1"/>
</dbReference>
<reference evidence="5" key="1">
    <citation type="submission" date="2020-10" db="EMBL/GenBank/DDBJ databases">
        <authorList>
            <person name="Gilroy R."/>
        </authorList>
    </citation>
    <scope>NUCLEOTIDE SEQUENCE</scope>
    <source>
        <strain evidence="5">ChiSjej4B22-8148</strain>
    </source>
</reference>
<keyword evidence="3" id="KW-0411">Iron-sulfur</keyword>
<evidence type="ECO:0000256" key="1">
    <source>
        <dbReference type="ARBA" id="ARBA00022723"/>
    </source>
</evidence>
<keyword evidence="1" id="KW-0479">Metal-binding</keyword>
<gene>
    <name evidence="5" type="ORF">IAB31_04320</name>
</gene>
<dbReference type="EMBL" id="DVGK01000052">
    <property type="protein sequence ID" value="HIR13130.1"/>
    <property type="molecule type" value="Genomic_DNA"/>
</dbReference>
<sequence>MIYRKDRQGREISILGYGCMRFTKNGSSTDLSKAEKELMYAIEHGVNYLDTAYVYPGNEAAVGEILWKNRCREKVYLATKLPHYLIKSHGGIEKKFQEQLSRLRTDFIDYYLMHMLNDVKTWERLKGIGILEWIQEKKEKGQIRQIGFSFHGNTEQFIELLDAYDWDFCQIQYNYLDETSQAGRRGLEYAGKKGIPVIIMEPLRGGRLVNGLPAEALQEIQENKKFATPAQLALKWLWNQPQVTCVLSGMNSLEMVKENIETAEQARTGFMEEDFQLIERVREKIREKMKVGCTGCGYCMPCPKGVDIPTAFHCYNMLYAEKRSSGKKEYLRATAMRREPTSASLCIRCGRCERLCPQSIPIRQMLTEASGELEPVSYRLIRWAVHTFHIY</sequence>
<evidence type="ECO:0000256" key="3">
    <source>
        <dbReference type="ARBA" id="ARBA00023014"/>
    </source>
</evidence>
<keyword evidence="2" id="KW-0408">Iron</keyword>
<name>A0A9D1AAM3_9FIRM</name>
<evidence type="ECO:0000256" key="2">
    <source>
        <dbReference type="ARBA" id="ARBA00023004"/>
    </source>
</evidence>
<dbReference type="InterPro" id="IPR020471">
    <property type="entry name" value="AKR"/>
</dbReference>
<comment type="caution">
    <text evidence="5">The sequence shown here is derived from an EMBL/GenBank/DDBJ whole genome shotgun (WGS) entry which is preliminary data.</text>
</comment>
<evidence type="ECO:0000259" key="4">
    <source>
        <dbReference type="PROSITE" id="PS51379"/>
    </source>
</evidence>
<dbReference type="GO" id="GO:0046872">
    <property type="term" value="F:metal ion binding"/>
    <property type="evidence" value="ECO:0007669"/>
    <property type="project" value="UniProtKB-KW"/>
</dbReference>
<dbReference type="PROSITE" id="PS51379">
    <property type="entry name" value="4FE4S_FER_2"/>
    <property type="match status" value="1"/>
</dbReference>
<dbReference type="InterPro" id="IPR036812">
    <property type="entry name" value="NAD(P)_OxRdtase_dom_sf"/>
</dbReference>
<dbReference type="Proteomes" id="UP000886757">
    <property type="component" value="Unassembled WGS sequence"/>
</dbReference>
<dbReference type="CDD" id="cd19096">
    <property type="entry name" value="AKR_Fe-S_oxidoreductase"/>
    <property type="match status" value="1"/>
</dbReference>
<dbReference type="AlphaFoldDB" id="A0A9D1AAM3"/>
<dbReference type="Gene3D" id="3.20.20.100">
    <property type="entry name" value="NADP-dependent oxidoreductase domain"/>
    <property type="match status" value="1"/>
</dbReference>
<feature type="domain" description="4Fe-4S ferredoxin-type" evidence="4">
    <location>
        <begin position="337"/>
        <end position="365"/>
    </location>
</feature>
<dbReference type="Pfam" id="PF13534">
    <property type="entry name" value="Fer4_17"/>
    <property type="match status" value="1"/>
</dbReference>
<dbReference type="PANTHER" id="PTHR43312">
    <property type="entry name" value="D-THREO-ALDOSE 1-DEHYDROGENASE"/>
    <property type="match status" value="1"/>
</dbReference>
<protein>
    <submittedName>
        <fullName evidence="5">Aldo/keto reductase</fullName>
    </submittedName>
</protein>
<accession>A0A9D1AAM3</accession>
<dbReference type="InterPro" id="IPR023210">
    <property type="entry name" value="NADP_OxRdtase_dom"/>
</dbReference>
<evidence type="ECO:0000313" key="5">
    <source>
        <dbReference type="EMBL" id="HIR13130.1"/>
    </source>
</evidence>
<dbReference type="Pfam" id="PF00248">
    <property type="entry name" value="Aldo_ket_red"/>
    <property type="match status" value="1"/>
</dbReference>
<evidence type="ECO:0000313" key="6">
    <source>
        <dbReference type="Proteomes" id="UP000886757"/>
    </source>
</evidence>
<dbReference type="GO" id="GO:0016491">
    <property type="term" value="F:oxidoreductase activity"/>
    <property type="evidence" value="ECO:0007669"/>
    <property type="project" value="InterPro"/>
</dbReference>
<reference evidence="5" key="2">
    <citation type="journal article" date="2021" name="PeerJ">
        <title>Extensive microbial diversity within the chicken gut microbiome revealed by metagenomics and culture.</title>
        <authorList>
            <person name="Gilroy R."/>
            <person name="Ravi A."/>
            <person name="Getino M."/>
            <person name="Pursley I."/>
            <person name="Horton D.L."/>
            <person name="Alikhan N.F."/>
            <person name="Baker D."/>
            <person name="Gharbi K."/>
            <person name="Hall N."/>
            <person name="Watson M."/>
            <person name="Adriaenssens E.M."/>
            <person name="Foster-Nyarko E."/>
            <person name="Jarju S."/>
            <person name="Secka A."/>
            <person name="Antonio M."/>
            <person name="Oren A."/>
            <person name="Chaudhuri R.R."/>
            <person name="La Ragione R."/>
            <person name="Hildebrand F."/>
            <person name="Pallen M.J."/>
        </authorList>
    </citation>
    <scope>NUCLEOTIDE SEQUENCE</scope>
    <source>
        <strain evidence="5">ChiSjej4B22-8148</strain>
    </source>
</reference>
<organism evidence="5 6">
    <name type="scientific">Candidatus Choladousia intestinavium</name>
    <dbReference type="NCBI Taxonomy" id="2840727"/>
    <lineage>
        <taxon>Bacteria</taxon>
        <taxon>Bacillati</taxon>
        <taxon>Bacillota</taxon>
        <taxon>Clostridia</taxon>
        <taxon>Lachnospirales</taxon>
        <taxon>Lachnospiraceae</taxon>
        <taxon>Lachnospiraceae incertae sedis</taxon>
        <taxon>Candidatus Choladousia</taxon>
    </lineage>
</organism>
<proteinExistence type="predicted"/>
<dbReference type="InterPro" id="IPR017896">
    <property type="entry name" value="4Fe4S_Fe-S-bd"/>
</dbReference>
<dbReference type="SUPFAM" id="SSF51430">
    <property type="entry name" value="NAD(P)-linked oxidoreductase"/>
    <property type="match status" value="1"/>
</dbReference>
<dbReference type="GO" id="GO:0051536">
    <property type="term" value="F:iron-sulfur cluster binding"/>
    <property type="evidence" value="ECO:0007669"/>
    <property type="project" value="UniProtKB-KW"/>
</dbReference>
<dbReference type="PANTHER" id="PTHR43312:SF2">
    <property type="entry name" value="OXIDOREDUCTASE"/>
    <property type="match status" value="1"/>
</dbReference>
<dbReference type="SUPFAM" id="SSF46548">
    <property type="entry name" value="alpha-helical ferredoxin"/>
    <property type="match status" value="1"/>
</dbReference>
<dbReference type="InterPro" id="IPR017900">
    <property type="entry name" value="4Fe4S_Fe_S_CS"/>
</dbReference>
<dbReference type="InterPro" id="IPR053135">
    <property type="entry name" value="AKR2_Oxidoreductase"/>
</dbReference>
<dbReference type="PRINTS" id="PR00069">
    <property type="entry name" value="ALDKETRDTASE"/>
</dbReference>